<dbReference type="OrthoDB" id="7450844at2"/>
<dbReference type="AlphaFoldDB" id="A0A437N3T2"/>
<dbReference type="InterPro" id="IPR025961">
    <property type="entry name" value="Metal_resist"/>
</dbReference>
<proteinExistence type="predicted"/>
<reference evidence="1 2" key="1">
    <citation type="submission" date="2019-01" db="EMBL/GenBank/DDBJ databases">
        <authorList>
            <person name="Chen W.-M."/>
        </authorList>
    </citation>
    <scope>NUCLEOTIDE SEQUENCE [LARGE SCALE GENOMIC DNA]</scope>
    <source>
        <strain evidence="1 2">FSY-9</strain>
    </source>
</reference>
<comment type="caution">
    <text evidence="1">The sequence shown here is derived from an EMBL/GenBank/DDBJ whole genome shotgun (WGS) entry which is preliminary data.</text>
</comment>
<dbReference type="EMBL" id="SACO01000007">
    <property type="protein sequence ID" value="RVU04586.1"/>
    <property type="molecule type" value="Genomic_DNA"/>
</dbReference>
<sequence length="144" mass="16143">MAWRKTLVFAIVAFAFGMIGALVGQTLIRSGTPESELHDLLHHQLNLDAKQQAQIDVIEQRFAVRRRALELELRADNAHLADAIQAEHGYGPRVSDAIDRSHVAMGQMQKETLEHIFAMRSVLTTEQSAKFDKEIVNALTGKDR</sequence>
<accession>A0A437N3T2</accession>
<evidence type="ECO:0000313" key="1">
    <source>
        <dbReference type="EMBL" id="RVU04586.1"/>
    </source>
</evidence>
<dbReference type="RefSeq" id="WP_127709233.1">
    <property type="nucleotide sequence ID" value="NZ_SACO01000007.1"/>
</dbReference>
<evidence type="ECO:0000313" key="2">
    <source>
        <dbReference type="Proteomes" id="UP000282837"/>
    </source>
</evidence>
<keyword evidence="2" id="KW-1185">Reference proteome</keyword>
<gene>
    <name evidence="1" type="ORF">EOE18_10420</name>
</gene>
<organism evidence="1 2">
    <name type="scientific">Novosphingobium umbonatum</name>
    <dbReference type="NCBI Taxonomy" id="1908524"/>
    <lineage>
        <taxon>Bacteria</taxon>
        <taxon>Pseudomonadati</taxon>
        <taxon>Pseudomonadota</taxon>
        <taxon>Alphaproteobacteria</taxon>
        <taxon>Sphingomonadales</taxon>
        <taxon>Sphingomonadaceae</taxon>
        <taxon>Novosphingobium</taxon>
    </lineage>
</organism>
<protein>
    <submittedName>
        <fullName evidence="1">Periplasmic heavy metal sensor</fullName>
    </submittedName>
</protein>
<dbReference type="Pfam" id="PF13801">
    <property type="entry name" value="Metal_resist"/>
    <property type="match status" value="1"/>
</dbReference>
<dbReference type="Proteomes" id="UP000282837">
    <property type="component" value="Unassembled WGS sequence"/>
</dbReference>
<dbReference type="Gene3D" id="1.20.120.1490">
    <property type="match status" value="1"/>
</dbReference>
<name>A0A437N3T2_9SPHN</name>